<keyword evidence="3 6" id="KW-0812">Transmembrane</keyword>
<evidence type="ECO:0000256" key="3">
    <source>
        <dbReference type="ARBA" id="ARBA00022692"/>
    </source>
</evidence>
<comment type="subcellular location">
    <subcellularLocation>
        <location evidence="1">Cell membrane</location>
        <topology evidence="1">Multi-pass membrane protein</topology>
    </subcellularLocation>
</comment>
<dbReference type="InterPro" id="IPR050833">
    <property type="entry name" value="Poly_Biosynth_Transport"/>
</dbReference>
<keyword evidence="5 6" id="KW-0472">Membrane</keyword>
<feature type="transmembrane region" description="Helical" evidence="6">
    <location>
        <begin position="160"/>
        <end position="179"/>
    </location>
</feature>
<name>A0A7W5ZIC6_9BACT</name>
<feature type="transmembrane region" description="Helical" evidence="6">
    <location>
        <begin position="126"/>
        <end position="148"/>
    </location>
</feature>
<dbReference type="Proteomes" id="UP000541352">
    <property type="component" value="Unassembled WGS sequence"/>
</dbReference>
<sequence length="502" mass="56691">MSSVKRIISGSLASWGSICLNLVIQIMFVPIYLTYWTIETYSIWISCQALMSFITIFERSHQTFLGFEFLKIKNTDVNNLNKTISSGILIGLLLGFIQCLAVLLLIKCDFLRHIFVSISSLNLQTAGYVLFILTLSNLLSSSVGGILVRAVTPFGYYPRMAWWGILSTFSAAFFPLFAVTKGGDLITVSIVTLLSTFISSLFIYFDLYLILKRENIRLVNFSLQEGITNLRNSTIVAIKEFFDNIRQQGTRTLISPFLSPNKFVTFTTIRTGSNIALQGLNTVVNPLMPELVKFLHQKDQDKVNSSISVLWAIVILFMSPAVTILQVYVEPLYLIWTRNKTSFDPYLFSLLSISVLIYAITQPAISIITGNNLLKYQLILSIVSGLILVLSLVILVPKFNLIGIGVSLVFSECTLSIGYHFYCKRWLSLNKLKWPNNLFNHSALSVFCASFSMLLLAYYTNFKILIMVLSISLQIVISYKYVKALPNVVVNKIYNFFLKKKT</sequence>
<evidence type="ECO:0000256" key="4">
    <source>
        <dbReference type="ARBA" id="ARBA00022989"/>
    </source>
</evidence>
<comment type="caution">
    <text evidence="7">The sequence shown here is derived from an EMBL/GenBank/DDBJ whole genome shotgun (WGS) entry which is preliminary data.</text>
</comment>
<feature type="transmembrane region" description="Helical" evidence="6">
    <location>
        <begin position="464"/>
        <end position="482"/>
    </location>
</feature>
<evidence type="ECO:0000256" key="6">
    <source>
        <dbReference type="SAM" id="Phobius"/>
    </source>
</evidence>
<dbReference type="GO" id="GO:0005886">
    <property type="term" value="C:plasma membrane"/>
    <property type="evidence" value="ECO:0007669"/>
    <property type="project" value="UniProtKB-SubCell"/>
</dbReference>
<gene>
    <name evidence="7" type="ORF">FHS57_000401</name>
</gene>
<evidence type="ECO:0000313" key="7">
    <source>
        <dbReference type="EMBL" id="MBB3836419.1"/>
    </source>
</evidence>
<feature type="transmembrane region" description="Helical" evidence="6">
    <location>
        <begin position="185"/>
        <end position="211"/>
    </location>
</feature>
<proteinExistence type="predicted"/>
<reference evidence="7 8" key="1">
    <citation type="submission" date="2020-08" db="EMBL/GenBank/DDBJ databases">
        <title>Genomic Encyclopedia of Type Strains, Phase IV (KMG-IV): sequencing the most valuable type-strain genomes for metagenomic binning, comparative biology and taxonomic classification.</title>
        <authorList>
            <person name="Goeker M."/>
        </authorList>
    </citation>
    <scope>NUCLEOTIDE SEQUENCE [LARGE SCALE GENOMIC DNA]</scope>
    <source>
        <strain evidence="7 8">DSM 17976</strain>
    </source>
</reference>
<dbReference type="EMBL" id="JACIBY010000001">
    <property type="protein sequence ID" value="MBB3836419.1"/>
    <property type="molecule type" value="Genomic_DNA"/>
</dbReference>
<dbReference type="RefSeq" id="WP_183971176.1">
    <property type="nucleotide sequence ID" value="NZ_JACIBY010000001.1"/>
</dbReference>
<feature type="transmembrane region" description="Helical" evidence="6">
    <location>
        <begin position="348"/>
        <end position="369"/>
    </location>
</feature>
<dbReference type="PANTHER" id="PTHR30250:SF26">
    <property type="entry name" value="PSMA PROTEIN"/>
    <property type="match status" value="1"/>
</dbReference>
<evidence type="ECO:0000313" key="8">
    <source>
        <dbReference type="Proteomes" id="UP000541352"/>
    </source>
</evidence>
<dbReference type="AlphaFoldDB" id="A0A7W5ZIC6"/>
<protein>
    <submittedName>
        <fullName evidence="7">O-antigen/teichoic acid export membrane protein</fullName>
    </submittedName>
</protein>
<evidence type="ECO:0000256" key="1">
    <source>
        <dbReference type="ARBA" id="ARBA00004651"/>
    </source>
</evidence>
<evidence type="ECO:0000256" key="5">
    <source>
        <dbReference type="ARBA" id="ARBA00023136"/>
    </source>
</evidence>
<dbReference type="PANTHER" id="PTHR30250">
    <property type="entry name" value="PST FAMILY PREDICTED COLANIC ACID TRANSPORTER"/>
    <property type="match status" value="1"/>
</dbReference>
<evidence type="ECO:0000256" key="2">
    <source>
        <dbReference type="ARBA" id="ARBA00022475"/>
    </source>
</evidence>
<keyword evidence="8" id="KW-1185">Reference proteome</keyword>
<feature type="transmembrane region" description="Helical" evidence="6">
    <location>
        <begin position="88"/>
        <end position="106"/>
    </location>
</feature>
<keyword evidence="2" id="KW-1003">Cell membrane</keyword>
<feature type="transmembrane region" description="Helical" evidence="6">
    <location>
        <begin position="307"/>
        <end position="328"/>
    </location>
</feature>
<accession>A0A7W5ZIC6</accession>
<feature type="transmembrane region" description="Helical" evidence="6">
    <location>
        <begin position="402"/>
        <end position="422"/>
    </location>
</feature>
<keyword evidence="4 6" id="KW-1133">Transmembrane helix</keyword>
<feature type="transmembrane region" description="Helical" evidence="6">
    <location>
        <begin position="41"/>
        <end position="57"/>
    </location>
</feature>
<organism evidence="7 8">
    <name type="scientific">Runella defluvii</name>
    <dbReference type="NCBI Taxonomy" id="370973"/>
    <lineage>
        <taxon>Bacteria</taxon>
        <taxon>Pseudomonadati</taxon>
        <taxon>Bacteroidota</taxon>
        <taxon>Cytophagia</taxon>
        <taxon>Cytophagales</taxon>
        <taxon>Spirosomataceae</taxon>
        <taxon>Runella</taxon>
    </lineage>
</organism>
<feature type="transmembrane region" description="Helical" evidence="6">
    <location>
        <begin position="376"/>
        <end position="396"/>
    </location>
</feature>
<feature type="transmembrane region" description="Helical" evidence="6">
    <location>
        <begin position="12"/>
        <end position="35"/>
    </location>
</feature>